<evidence type="ECO:0000313" key="11">
    <source>
        <dbReference type="EMBL" id="CAK7228884.1"/>
    </source>
</evidence>
<evidence type="ECO:0000256" key="1">
    <source>
        <dbReference type="ARBA" id="ARBA00001974"/>
    </source>
</evidence>
<evidence type="ECO:0000256" key="2">
    <source>
        <dbReference type="ARBA" id="ARBA00007330"/>
    </source>
</evidence>
<feature type="domain" description="Alpha-glycerophosphate oxidase C-terminal" evidence="10">
    <location>
        <begin position="513"/>
        <end position="637"/>
    </location>
</feature>
<evidence type="ECO:0000259" key="10">
    <source>
        <dbReference type="Pfam" id="PF16901"/>
    </source>
</evidence>
<dbReference type="InterPro" id="IPR036188">
    <property type="entry name" value="FAD/NAD-bd_sf"/>
</dbReference>
<name>A0ABP0CCA5_9PEZI</name>
<dbReference type="Pfam" id="PF01266">
    <property type="entry name" value="DAO"/>
    <property type="match status" value="1"/>
</dbReference>
<dbReference type="EC" id="1.1.5.3" evidence="3 7"/>
<dbReference type="InterPro" id="IPR038299">
    <property type="entry name" value="DAO_C_sf"/>
</dbReference>
<comment type="catalytic activity">
    <reaction evidence="7">
        <text>a quinone + sn-glycerol 3-phosphate = dihydroxyacetone phosphate + a quinol</text>
        <dbReference type="Rhea" id="RHEA:18977"/>
        <dbReference type="ChEBI" id="CHEBI:24646"/>
        <dbReference type="ChEBI" id="CHEBI:57597"/>
        <dbReference type="ChEBI" id="CHEBI:57642"/>
        <dbReference type="ChEBI" id="CHEBI:132124"/>
        <dbReference type="EC" id="1.1.5.3"/>
    </reaction>
</comment>
<proteinExistence type="inferred from homology"/>
<gene>
    <name evidence="11" type="primary">GUT2_2</name>
    <name evidence="11" type="ORF">SCUCBS95973_007032</name>
</gene>
<protein>
    <recommendedName>
        <fullName evidence="3 7">Glycerol-3-phosphate dehydrogenase</fullName>
        <ecNumber evidence="3 7">1.1.5.3</ecNumber>
    </recommendedName>
</protein>
<evidence type="ECO:0000256" key="8">
    <source>
        <dbReference type="SAM" id="MobiDB-lite"/>
    </source>
</evidence>
<comment type="similarity">
    <text evidence="2 7">Belongs to the FAD-dependent glycerol-3-phosphate dehydrogenase family.</text>
</comment>
<evidence type="ECO:0000256" key="7">
    <source>
        <dbReference type="RuleBase" id="RU361217"/>
    </source>
</evidence>
<feature type="compositionally biased region" description="Basic and acidic residues" evidence="8">
    <location>
        <begin position="65"/>
        <end position="75"/>
    </location>
</feature>
<dbReference type="PANTHER" id="PTHR11985:SF15">
    <property type="entry name" value="GLYCEROL-3-PHOSPHATE DEHYDROGENASE, MITOCHONDRIAL"/>
    <property type="match status" value="1"/>
</dbReference>
<dbReference type="InterPro" id="IPR006076">
    <property type="entry name" value="FAD-dep_OxRdtase"/>
</dbReference>
<feature type="compositionally biased region" description="Low complexity" evidence="8">
    <location>
        <begin position="76"/>
        <end position="100"/>
    </location>
</feature>
<feature type="region of interest" description="Disordered" evidence="8">
    <location>
        <begin position="47"/>
        <end position="100"/>
    </location>
</feature>
<dbReference type="Gene3D" id="1.10.8.870">
    <property type="entry name" value="Alpha-glycerophosphate oxidase, cap domain"/>
    <property type="match status" value="1"/>
</dbReference>
<dbReference type="Gene3D" id="3.50.50.60">
    <property type="entry name" value="FAD/NAD(P)-binding domain"/>
    <property type="match status" value="1"/>
</dbReference>
<keyword evidence="6 7" id="KW-0560">Oxidoreductase</keyword>
<sequence>MAWRSQIRRPLLVSAAAVAAVATGGTVYMATQSRSAPRISMPIVPVQRDSQGQIQPPTTLQNAKSRSEQLADLRRSSSTTPSTSSSSSSPSQPSSAPSSSEYDLLIIGGGATGTGIALDAATRGLKVALVERDDFSAGTSSKSTKLVHGGVRYLEKAVWNLDYGQLELVMEALGERKTFLEIAPHLSSELPILLPLQHWWQVPYFWAGTKAYDLLSGSQGLSGSYWMGKSKATKQFPMLNAEKVVGGLVYYDGQQNDARTNVSLALTAMLYGATIVNHVEVTSFEKDATGRIVGARVRDTLDDGDNGFVVRAKGVINATGPFSDGIERMDNPSKPSMIAPSSGAHIVLPGNICPNGMGLLDAATSDGRVVFVLPWEGRTLAGTTDNPCAIERQPEATKDDVDFILKEVSKLITPSQSISHKDILATWSGIRPLVKNPNSKNTESLVRSHLVTVSPSGLLTCAGGKWTTYRQMAQDAVDDAIRAFALAPAAGVPLPAVGAAATTVTPATTTGACITKSVPLIGAHGFSPSLSAQLAEAYPTVDADIAQHLAANYGDRAWTILSDATATSSSPSPARLLPSWPITEAEIRYGVRAESACTAVDVLARRTRLAFVDVNAAHEALPRVIAILGDELKWNDAVREQQRVESLAYLKSMGLEQVRGHASQTVTEQQQPVRKPTSTAASVEWDVEKKTIL</sequence>
<dbReference type="PROSITE" id="PS00977">
    <property type="entry name" value="FAD_G3PDH_1"/>
    <property type="match status" value="1"/>
</dbReference>
<dbReference type="PANTHER" id="PTHR11985">
    <property type="entry name" value="GLYCEROL-3-PHOSPHATE DEHYDROGENASE"/>
    <property type="match status" value="1"/>
</dbReference>
<dbReference type="InterPro" id="IPR000447">
    <property type="entry name" value="G3P_DH_FAD-dep"/>
</dbReference>
<keyword evidence="5" id="KW-0274">FAD</keyword>
<keyword evidence="4 7" id="KW-0285">Flavoprotein</keyword>
<dbReference type="Pfam" id="PF16901">
    <property type="entry name" value="DAO_C"/>
    <property type="match status" value="1"/>
</dbReference>
<evidence type="ECO:0000256" key="4">
    <source>
        <dbReference type="ARBA" id="ARBA00022630"/>
    </source>
</evidence>
<evidence type="ECO:0000313" key="12">
    <source>
        <dbReference type="Proteomes" id="UP001642405"/>
    </source>
</evidence>
<dbReference type="SUPFAM" id="SSF54373">
    <property type="entry name" value="FAD-linked reductases, C-terminal domain"/>
    <property type="match status" value="1"/>
</dbReference>
<dbReference type="SUPFAM" id="SSF51905">
    <property type="entry name" value="FAD/NAD(P)-binding domain"/>
    <property type="match status" value="1"/>
</dbReference>
<dbReference type="EMBL" id="CAWUHB010000046">
    <property type="protein sequence ID" value="CAK7228884.1"/>
    <property type="molecule type" value="Genomic_DNA"/>
</dbReference>
<dbReference type="InterPro" id="IPR031656">
    <property type="entry name" value="DAO_C"/>
</dbReference>
<comment type="caution">
    <text evidence="11">The sequence shown here is derived from an EMBL/GenBank/DDBJ whole genome shotgun (WGS) entry which is preliminary data.</text>
</comment>
<accession>A0ABP0CCA5</accession>
<evidence type="ECO:0000259" key="9">
    <source>
        <dbReference type="Pfam" id="PF01266"/>
    </source>
</evidence>
<keyword evidence="12" id="KW-1185">Reference proteome</keyword>
<dbReference type="PROSITE" id="PS00978">
    <property type="entry name" value="FAD_G3PDH_2"/>
    <property type="match status" value="1"/>
</dbReference>
<organism evidence="11 12">
    <name type="scientific">Sporothrix curviconia</name>
    <dbReference type="NCBI Taxonomy" id="1260050"/>
    <lineage>
        <taxon>Eukaryota</taxon>
        <taxon>Fungi</taxon>
        <taxon>Dikarya</taxon>
        <taxon>Ascomycota</taxon>
        <taxon>Pezizomycotina</taxon>
        <taxon>Sordariomycetes</taxon>
        <taxon>Sordariomycetidae</taxon>
        <taxon>Ophiostomatales</taxon>
        <taxon>Ophiostomataceae</taxon>
        <taxon>Sporothrix</taxon>
    </lineage>
</organism>
<dbReference type="Proteomes" id="UP001642405">
    <property type="component" value="Unassembled WGS sequence"/>
</dbReference>
<feature type="domain" description="FAD dependent oxidoreductase" evidence="9">
    <location>
        <begin position="103"/>
        <end position="470"/>
    </location>
</feature>
<evidence type="ECO:0000256" key="6">
    <source>
        <dbReference type="ARBA" id="ARBA00023002"/>
    </source>
</evidence>
<feature type="compositionally biased region" description="Polar residues" evidence="8">
    <location>
        <begin position="48"/>
        <end position="64"/>
    </location>
</feature>
<comment type="cofactor">
    <cofactor evidence="1 7">
        <name>FAD</name>
        <dbReference type="ChEBI" id="CHEBI:57692"/>
    </cofactor>
</comment>
<dbReference type="GO" id="GO:0004368">
    <property type="term" value="F:glycerol-3-phosphate dehydrogenase (quinone) activity"/>
    <property type="evidence" value="ECO:0007669"/>
    <property type="project" value="UniProtKB-EC"/>
</dbReference>
<reference evidence="11 12" key="1">
    <citation type="submission" date="2024-01" db="EMBL/GenBank/DDBJ databases">
        <authorList>
            <person name="Allen C."/>
            <person name="Tagirdzhanova G."/>
        </authorList>
    </citation>
    <scope>NUCLEOTIDE SEQUENCE [LARGE SCALE GENOMIC DNA]</scope>
</reference>
<evidence type="ECO:0000256" key="3">
    <source>
        <dbReference type="ARBA" id="ARBA00013029"/>
    </source>
</evidence>
<dbReference type="Gene3D" id="3.30.9.10">
    <property type="entry name" value="D-Amino Acid Oxidase, subunit A, domain 2"/>
    <property type="match status" value="1"/>
</dbReference>
<dbReference type="PRINTS" id="PR01001">
    <property type="entry name" value="FADG3PDH"/>
</dbReference>
<evidence type="ECO:0000256" key="5">
    <source>
        <dbReference type="ARBA" id="ARBA00022827"/>
    </source>
</evidence>